<dbReference type="SUPFAM" id="SSF63825">
    <property type="entry name" value="YWTD domain"/>
    <property type="match status" value="1"/>
</dbReference>
<proteinExistence type="predicted"/>
<organism evidence="1 2">
    <name type="scientific">Riccia fluitans</name>
    <dbReference type="NCBI Taxonomy" id="41844"/>
    <lineage>
        <taxon>Eukaryota</taxon>
        <taxon>Viridiplantae</taxon>
        <taxon>Streptophyta</taxon>
        <taxon>Embryophyta</taxon>
        <taxon>Marchantiophyta</taxon>
        <taxon>Marchantiopsida</taxon>
        <taxon>Marchantiidae</taxon>
        <taxon>Marchantiales</taxon>
        <taxon>Ricciaceae</taxon>
        <taxon>Riccia</taxon>
    </lineage>
</organism>
<dbReference type="AlphaFoldDB" id="A0ABD1XG61"/>
<protein>
    <recommendedName>
        <fullName evidence="3">F-box associated domain-containing protein</fullName>
    </recommendedName>
</protein>
<gene>
    <name evidence="1" type="ORF">R1flu_026505</name>
</gene>
<evidence type="ECO:0000313" key="2">
    <source>
        <dbReference type="Proteomes" id="UP001605036"/>
    </source>
</evidence>
<sequence>MHTRFACLDGSLYFIFNDPTLCIWGCEGAYDHRVIRIDIEGECRGQVTEVCSIPALYEILEDEEIGDDCHTAAVGAGSRLLFVSTYYYSWSNRCFHSTIYELDQETSKVTKLSSTPHLMKIEGLGKRGLAWKIVKVLADEDFVYLCGGKRVVTYCIESGKWSEMKIPAAYRKLKLWYASSSKNDSRISLSIKK</sequence>
<dbReference type="Proteomes" id="UP001605036">
    <property type="component" value="Unassembled WGS sequence"/>
</dbReference>
<comment type="caution">
    <text evidence="1">The sequence shown here is derived from an EMBL/GenBank/DDBJ whole genome shotgun (WGS) entry which is preliminary data.</text>
</comment>
<accession>A0ABD1XG61</accession>
<keyword evidence="2" id="KW-1185">Reference proteome</keyword>
<evidence type="ECO:0008006" key="3">
    <source>
        <dbReference type="Google" id="ProtNLM"/>
    </source>
</evidence>
<dbReference type="EMBL" id="JBHFFA010000008">
    <property type="protein sequence ID" value="KAL2607932.1"/>
    <property type="molecule type" value="Genomic_DNA"/>
</dbReference>
<reference evidence="1 2" key="1">
    <citation type="submission" date="2024-09" db="EMBL/GenBank/DDBJ databases">
        <title>Chromosome-scale assembly of Riccia fluitans.</title>
        <authorList>
            <person name="Paukszto L."/>
            <person name="Sawicki J."/>
            <person name="Karawczyk K."/>
            <person name="Piernik-Szablinska J."/>
            <person name="Szczecinska M."/>
            <person name="Mazdziarz M."/>
        </authorList>
    </citation>
    <scope>NUCLEOTIDE SEQUENCE [LARGE SCALE GENOMIC DNA]</scope>
    <source>
        <strain evidence="1">Rf_01</strain>
        <tissue evidence="1">Aerial parts of the thallus</tissue>
    </source>
</reference>
<evidence type="ECO:0000313" key="1">
    <source>
        <dbReference type="EMBL" id="KAL2607932.1"/>
    </source>
</evidence>
<name>A0ABD1XG61_9MARC</name>